<dbReference type="SUPFAM" id="SSF48317">
    <property type="entry name" value="Acid phosphatase/Vanadium-dependent haloperoxidase"/>
    <property type="match status" value="1"/>
</dbReference>
<feature type="transmembrane region" description="Helical" evidence="6">
    <location>
        <begin position="67"/>
        <end position="87"/>
    </location>
</feature>
<dbReference type="InterPro" id="IPR000326">
    <property type="entry name" value="PAP2/HPO"/>
</dbReference>
<dbReference type="PANTHER" id="PTHR10165">
    <property type="entry name" value="LIPID PHOSPHATE PHOSPHATASE"/>
    <property type="match status" value="1"/>
</dbReference>
<dbReference type="GO" id="GO:0008195">
    <property type="term" value="F:phosphatidate phosphatase activity"/>
    <property type="evidence" value="ECO:0007669"/>
    <property type="project" value="TreeGrafter"/>
</dbReference>
<gene>
    <name evidence="8" type="primary">wun_1</name>
    <name evidence="8" type="ORF">g.9828</name>
</gene>
<feature type="domain" description="Phosphatidic acid phosphatase type 2/haloperoxidase" evidence="7">
    <location>
        <begin position="203"/>
        <end position="363"/>
    </location>
</feature>
<feature type="transmembrane region" description="Helical" evidence="6">
    <location>
        <begin position="203"/>
        <end position="224"/>
    </location>
</feature>
<evidence type="ECO:0000256" key="6">
    <source>
        <dbReference type="SAM" id="Phobius"/>
    </source>
</evidence>
<dbReference type="InterPro" id="IPR036938">
    <property type="entry name" value="PAP2/HPO_sf"/>
</dbReference>
<dbReference type="Pfam" id="PF01569">
    <property type="entry name" value="PAP2"/>
    <property type="match status" value="1"/>
</dbReference>
<dbReference type="AlphaFoldDB" id="A0A6G1S940"/>
<dbReference type="GO" id="GO:0005886">
    <property type="term" value="C:plasma membrane"/>
    <property type="evidence" value="ECO:0007669"/>
    <property type="project" value="TreeGrafter"/>
</dbReference>
<evidence type="ECO:0000256" key="5">
    <source>
        <dbReference type="ARBA" id="ARBA00023136"/>
    </source>
</evidence>
<dbReference type="GO" id="GO:0006644">
    <property type="term" value="P:phospholipid metabolic process"/>
    <property type="evidence" value="ECO:0007669"/>
    <property type="project" value="InterPro"/>
</dbReference>
<feature type="transmembrane region" description="Helical" evidence="6">
    <location>
        <begin position="20"/>
        <end position="39"/>
    </location>
</feature>
<proteinExistence type="inferred from homology"/>
<evidence type="ECO:0000256" key="2">
    <source>
        <dbReference type="ARBA" id="ARBA00008816"/>
    </source>
</evidence>
<protein>
    <submittedName>
        <fullName evidence="8">Putative phosphatidate phosphatase</fullName>
    </submittedName>
</protein>
<name>A0A6G1S940_9ACAR</name>
<dbReference type="PANTHER" id="PTHR10165:SF103">
    <property type="entry name" value="PHOSPHOLIPID PHOSPHATASE HOMOLOG 1.2 HOMOLOG"/>
    <property type="match status" value="1"/>
</dbReference>
<reference evidence="8" key="1">
    <citation type="submission" date="2018-10" db="EMBL/GenBank/DDBJ databases">
        <title>Transcriptome assembly of Aceria tosichella (Wheat curl mite) Type 2.</title>
        <authorList>
            <person name="Scully E.D."/>
            <person name="Geib S.M."/>
            <person name="Palmer N.A."/>
            <person name="Gupta A.K."/>
            <person name="Sarath G."/>
            <person name="Tatineni S."/>
        </authorList>
    </citation>
    <scope>NUCLEOTIDE SEQUENCE</scope>
    <source>
        <strain evidence="8">LincolnNE</strain>
    </source>
</reference>
<feature type="transmembrane region" description="Helical" evidence="6">
    <location>
        <begin position="348"/>
        <end position="367"/>
    </location>
</feature>
<dbReference type="InterPro" id="IPR043216">
    <property type="entry name" value="PAP-like"/>
</dbReference>
<accession>A0A6G1S940</accession>
<evidence type="ECO:0000256" key="4">
    <source>
        <dbReference type="ARBA" id="ARBA00022989"/>
    </source>
</evidence>
<dbReference type="Gene3D" id="1.20.144.10">
    <property type="entry name" value="Phosphatidic acid phosphatase type 2/haloperoxidase"/>
    <property type="match status" value="1"/>
</dbReference>
<feature type="transmembrane region" description="Helical" evidence="6">
    <location>
        <begin position="314"/>
        <end position="336"/>
    </location>
</feature>
<feature type="transmembrane region" description="Helical" evidence="6">
    <location>
        <begin position="280"/>
        <end position="302"/>
    </location>
</feature>
<dbReference type="EMBL" id="GGYP01002255">
    <property type="protein sequence ID" value="MDE47026.1"/>
    <property type="molecule type" value="Transcribed_RNA"/>
</dbReference>
<evidence type="ECO:0000256" key="3">
    <source>
        <dbReference type="ARBA" id="ARBA00022692"/>
    </source>
</evidence>
<dbReference type="GO" id="GO:0046839">
    <property type="term" value="P:phospholipid dephosphorylation"/>
    <property type="evidence" value="ECO:0007669"/>
    <property type="project" value="TreeGrafter"/>
</dbReference>
<evidence type="ECO:0000256" key="1">
    <source>
        <dbReference type="ARBA" id="ARBA00004141"/>
    </source>
</evidence>
<organism evidence="8">
    <name type="scientific">Aceria tosichella</name>
    <name type="common">wheat curl mite</name>
    <dbReference type="NCBI Taxonomy" id="561515"/>
    <lineage>
        <taxon>Eukaryota</taxon>
        <taxon>Metazoa</taxon>
        <taxon>Ecdysozoa</taxon>
        <taxon>Arthropoda</taxon>
        <taxon>Chelicerata</taxon>
        <taxon>Arachnida</taxon>
        <taxon>Acari</taxon>
        <taxon>Acariformes</taxon>
        <taxon>Trombidiformes</taxon>
        <taxon>Prostigmata</taxon>
        <taxon>Eupodina</taxon>
        <taxon>Eriophyoidea</taxon>
        <taxon>Eriophyidae</taxon>
        <taxon>Eriophyinae</taxon>
        <taxon>Aceriini</taxon>
        <taxon>Aceria</taxon>
    </lineage>
</organism>
<keyword evidence="4 6" id="KW-1133">Transmembrane helix</keyword>
<keyword evidence="3 6" id="KW-0812">Transmembrane</keyword>
<dbReference type="SMART" id="SM00014">
    <property type="entry name" value="acidPPc"/>
    <property type="match status" value="1"/>
</dbReference>
<keyword evidence="5 6" id="KW-0472">Membrane</keyword>
<sequence>MAAPDSASNRGNRKFVCSSLLPSLTSTLIVIFFIISLYMNGGLVPLSKRGFFCSDTTIRYPIRPDTVSFKALCVVALVIPSIVISFLDRKLARLLNNSAACRHGTRFRKDSDNLQGDKEEVEDLMEAQPKYGVKKRMVINDDGDSDFEAIERGNINCDNKDIEESCSTSSEFKRETRNFADTDSDVRFSKATKRQGKRKLSDLQLFLFGFVATIFLTGICKTTSGRLRPHFMARCKPNIDCTLPTNSYRYIEDFECTDETMRPRDYSYITTSWPSGHASIIFFSMFYLIYYLDSIVPVIIDLKTTLSPSSKARYNPLLIYGLNVLMASLAIYISLTRVSDYHHHPLDVLTGALLGLAIAIVTSIYLVKPRFASIAGLRQIRA</sequence>
<comment type="subcellular location">
    <subcellularLocation>
        <location evidence="1">Membrane</location>
        <topology evidence="1">Multi-pass membrane protein</topology>
    </subcellularLocation>
</comment>
<comment type="similarity">
    <text evidence="2">Belongs to the PA-phosphatase related phosphoesterase family.</text>
</comment>
<evidence type="ECO:0000259" key="7">
    <source>
        <dbReference type="SMART" id="SM00014"/>
    </source>
</evidence>
<evidence type="ECO:0000313" key="8">
    <source>
        <dbReference type="EMBL" id="MDE47026.1"/>
    </source>
</evidence>
<dbReference type="GO" id="GO:0007165">
    <property type="term" value="P:signal transduction"/>
    <property type="evidence" value="ECO:0007669"/>
    <property type="project" value="TreeGrafter"/>
</dbReference>